<protein>
    <submittedName>
        <fullName evidence="8">Uncharacterized protein LOC113391782</fullName>
    </submittedName>
</protein>
<dbReference type="Pfam" id="PF01607">
    <property type="entry name" value="CBM_14"/>
    <property type="match status" value="2"/>
</dbReference>
<proteinExistence type="predicted"/>
<dbReference type="InterPro" id="IPR051940">
    <property type="entry name" value="Chitin_bind-dev_reg"/>
</dbReference>
<keyword evidence="3" id="KW-0677">Repeat</keyword>
<keyword evidence="2" id="KW-0732">Signal</keyword>
<reference evidence="8" key="1">
    <citation type="submission" date="2025-08" db="UniProtKB">
        <authorList>
            <consortium name="RefSeq"/>
        </authorList>
    </citation>
    <scope>IDENTIFICATION</scope>
    <source>
        <tissue evidence="8">Whole body</tissue>
    </source>
</reference>
<evidence type="ECO:0000256" key="1">
    <source>
        <dbReference type="ARBA" id="ARBA00022669"/>
    </source>
</evidence>
<gene>
    <name evidence="8" type="primary">LOC113391782</name>
</gene>
<dbReference type="OrthoDB" id="6422323at2759"/>
<evidence type="ECO:0000256" key="5">
    <source>
        <dbReference type="ARBA" id="ARBA00023180"/>
    </source>
</evidence>
<dbReference type="SMART" id="SM00494">
    <property type="entry name" value="ChtBD2"/>
    <property type="match status" value="2"/>
</dbReference>
<keyword evidence="4" id="KW-1015">Disulfide bond</keyword>
<evidence type="ECO:0000313" key="7">
    <source>
        <dbReference type="Proteomes" id="UP001652626"/>
    </source>
</evidence>
<keyword evidence="7" id="KW-1185">Reference proteome</keyword>
<evidence type="ECO:0000256" key="4">
    <source>
        <dbReference type="ARBA" id="ARBA00023157"/>
    </source>
</evidence>
<dbReference type="Proteomes" id="UP001652626">
    <property type="component" value="Chromosome 28"/>
</dbReference>
<dbReference type="SUPFAM" id="SSF57625">
    <property type="entry name" value="Invertebrate chitin-binding proteins"/>
    <property type="match status" value="2"/>
</dbReference>
<evidence type="ECO:0000313" key="8">
    <source>
        <dbReference type="RefSeq" id="XP_026483641.2"/>
    </source>
</evidence>
<dbReference type="GO" id="GO:0008061">
    <property type="term" value="F:chitin binding"/>
    <property type="evidence" value="ECO:0007669"/>
    <property type="project" value="UniProtKB-KW"/>
</dbReference>
<dbReference type="Gene3D" id="2.170.140.10">
    <property type="entry name" value="Chitin binding domain"/>
    <property type="match status" value="2"/>
</dbReference>
<dbReference type="InterPro" id="IPR002557">
    <property type="entry name" value="Chitin-bd_dom"/>
</dbReference>
<organism evidence="7 8">
    <name type="scientific">Vanessa tameamea</name>
    <name type="common">Kamehameha butterfly</name>
    <dbReference type="NCBI Taxonomy" id="334116"/>
    <lineage>
        <taxon>Eukaryota</taxon>
        <taxon>Metazoa</taxon>
        <taxon>Ecdysozoa</taxon>
        <taxon>Arthropoda</taxon>
        <taxon>Hexapoda</taxon>
        <taxon>Insecta</taxon>
        <taxon>Pterygota</taxon>
        <taxon>Neoptera</taxon>
        <taxon>Endopterygota</taxon>
        <taxon>Lepidoptera</taxon>
        <taxon>Glossata</taxon>
        <taxon>Ditrysia</taxon>
        <taxon>Papilionoidea</taxon>
        <taxon>Nymphalidae</taxon>
        <taxon>Nymphalinae</taxon>
        <taxon>Vanessa</taxon>
    </lineage>
</organism>
<keyword evidence="5" id="KW-0325">Glycoprotein</keyword>
<dbReference type="RefSeq" id="XP_026483641.2">
    <property type="nucleotide sequence ID" value="XM_026627856.2"/>
</dbReference>
<feature type="domain" description="Chitin-binding type-2" evidence="6">
    <location>
        <begin position="93"/>
        <end position="151"/>
    </location>
</feature>
<dbReference type="InterPro" id="IPR036508">
    <property type="entry name" value="Chitin-bd_dom_sf"/>
</dbReference>
<name>A0A8B8HJQ9_VANTA</name>
<evidence type="ECO:0000256" key="3">
    <source>
        <dbReference type="ARBA" id="ARBA00022737"/>
    </source>
</evidence>
<evidence type="ECO:0000256" key="2">
    <source>
        <dbReference type="ARBA" id="ARBA00022729"/>
    </source>
</evidence>
<dbReference type="PROSITE" id="PS50940">
    <property type="entry name" value="CHIT_BIND_II"/>
    <property type="match status" value="2"/>
</dbReference>
<dbReference type="GeneID" id="113391782"/>
<dbReference type="OMA" id="KGDCQRY"/>
<sequence>MCTHGEEVEFTCSGGLIFDFVLQTCNWSWATKCNLRTQPEEDDIEGSGEEEFDWLMDKSNDGSVNGLTAETIVNSVRPLSIETPGKKSNFNTVLNCYRADSAARLVPYKGDCQRYWRCMNGVPQSAYCSDGLYFNDKSQQCDFEANVKCEVVGEDELKSEFIVYK</sequence>
<dbReference type="PANTHER" id="PTHR23301">
    <property type="entry name" value="CHITIN BINDING PERITROPHIN-A"/>
    <property type="match status" value="1"/>
</dbReference>
<dbReference type="GO" id="GO:0005576">
    <property type="term" value="C:extracellular region"/>
    <property type="evidence" value="ECO:0007669"/>
    <property type="project" value="InterPro"/>
</dbReference>
<evidence type="ECO:0000259" key="6">
    <source>
        <dbReference type="PROSITE" id="PS50940"/>
    </source>
</evidence>
<accession>A0A8B8HJQ9</accession>
<keyword evidence="1" id="KW-0147">Chitin-binding</keyword>
<dbReference type="PANTHER" id="PTHR23301:SF0">
    <property type="entry name" value="CHITIN-BINDING TYPE-2 DOMAIN-CONTAINING PROTEIN-RELATED"/>
    <property type="match status" value="1"/>
</dbReference>
<feature type="domain" description="Chitin-binding type-2" evidence="6">
    <location>
        <begin position="1"/>
        <end position="35"/>
    </location>
</feature>
<dbReference type="AlphaFoldDB" id="A0A8B8HJQ9"/>